<evidence type="ECO:0000256" key="4">
    <source>
        <dbReference type="ARBA" id="ARBA00022679"/>
    </source>
</evidence>
<dbReference type="Gene3D" id="3.40.50.2300">
    <property type="match status" value="1"/>
</dbReference>
<dbReference type="Proteomes" id="UP000285317">
    <property type="component" value="Chromosome"/>
</dbReference>
<feature type="compositionally biased region" description="Basic and acidic residues" evidence="8">
    <location>
        <begin position="23"/>
        <end position="42"/>
    </location>
</feature>
<protein>
    <recommendedName>
        <fullName evidence="9">PTS EIIB type-3 domain-containing protein</fullName>
    </recommendedName>
</protein>
<evidence type="ECO:0000259" key="9">
    <source>
        <dbReference type="PROSITE" id="PS51100"/>
    </source>
</evidence>
<dbReference type="SUPFAM" id="SSF52794">
    <property type="entry name" value="PTS system IIB component-like"/>
    <property type="match status" value="1"/>
</dbReference>
<evidence type="ECO:0000256" key="8">
    <source>
        <dbReference type="SAM" id="MobiDB-lite"/>
    </source>
</evidence>
<keyword evidence="4" id="KW-0808">Transferase</keyword>
<dbReference type="PANTHER" id="PTHR34581">
    <property type="entry name" value="PTS SYSTEM N,N'-DIACETYLCHITOBIOSE-SPECIFIC EIIB COMPONENT"/>
    <property type="match status" value="1"/>
</dbReference>
<reference evidence="10 11" key="1">
    <citation type="submission" date="2018-03" db="EMBL/GenBank/DDBJ databases">
        <title>Bacteriophage NCPPB3778 and a type I-E CRISPR drive the evolution of the US Biological Select Agent, Rathayibacter toxicus.</title>
        <authorList>
            <person name="Davis E.W.II."/>
            <person name="Tabima J.F."/>
            <person name="Weisberg A.J."/>
            <person name="Dantas Lopes L."/>
            <person name="Wiseman M.S."/>
            <person name="Wiseman M.S."/>
            <person name="Pupko T."/>
            <person name="Belcher M.S."/>
            <person name="Sechler A.J."/>
            <person name="Tancos M.A."/>
            <person name="Schroeder B.K."/>
            <person name="Murray T.D."/>
            <person name="Luster D.G."/>
            <person name="Schneider W.L."/>
            <person name="Rogers E."/>
            <person name="Andreote F.D."/>
            <person name="Grunwald N.J."/>
            <person name="Putnam M.L."/>
            <person name="Chang J.H."/>
        </authorList>
    </citation>
    <scope>NUCLEOTIDE SEQUENCE [LARGE SCALE GENOMIC DNA]</scope>
    <source>
        <strain evidence="10 11">DSM 15932</strain>
    </source>
</reference>
<evidence type="ECO:0000256" key="7">
    <source>
        <dbReference type="PROSITE-ProRule" id="PRU00423"/>
    </source>
</evidence>
<dbReference type="KEGG" id="rfs:C1I64_00890"/>
<organism evidence="10 11">
    <name type="scientific">Rathayibacter festucae DSM 15932</name>
    <dbReference type="NCBI Taxonomy" id="1328866"/>
    <lineage>
        <taxon>Bacteria</taxon>
        <taxon>Bacillati</taxon>
        <taxon>Actinomycetota</taxon>
        <taxon>Actinomycetes</taxon>
        <taxon>Micrococcales</taxon>
        <taxon>Microbacteriaceae</taxon>
        <taxon>Rathayibacter</taxon>
    </lineage>
</organism>
<evidence type="ECO:0000256" key="1">
    <source>
        <dbReference type="ARBA" id="ARBA00022448"/>
    </source>
</evidence>
<sequence>MSGPAGSDPRRSRRERSSAPAEDCLRGADARPPRCLDEARPGREEANEVRTILIVCGAGASSTFLAHRLRAGAKQRGIDAVFRSETLPGLADTLPQADVLLVGPHLEPQFDELRQRAVHVGAAAALLPHDVFGAHGADAVLDTLPVLFAARAVVAGSDGDAPPPAPGLAPGAGNH</sequence>
<accession>A0A3T0SWT3</accession>
<proteinExistence type="predicted"/>
<keyword evidence="1" id="KW-0813">Transport</keyword>
<dbReference type="PANTHER" id="PTHR34581:SF2">
    <property type="entry name" value="PTS SYSTEM N,N'-DIACETYLCHITOBIOSE-SPECIFIC EIIB COMPONENT"/>
    <property type="match status" value="1"/>
</dbReference>
<evidence type="ECO:0000313" key="10">
    <source>
        <dbReference type="EMBL" id="AZZ50755.1"/>
    </source>
</evidence>
<keyword evidence="3" id="KW-0762">Sugar transport</keyword>
<keyword evidence="2" id="KW-0597">Phosphoprotein</keyword>
<keyword evidence="5" id="KW-0598">Phosphotransferase system</keyword>
<evidence type="ECO:0000256" key="6">
    <source>
        <dbReference type="ARBA" id="ARBA00022777"/>
    </source>
</evidence>
<evidence type="ECO:0000256" key="3">
    <source>
        <dbReference type="ARBA" id="ARBA00022597"/>
    </source>
</evidence>
<dbReference type="GO" id="GO:0009401">
    <property type="term" value="P:phosphoenolpyruvate-dependent sugar phosphotransferase system"/>
    <property type="evidence" value="ECO:0007669"/>
    <property type="project" value="UniProtKB-KW"/>
</dbReference>
<dbReference type="Pfam" id="PF02302">
    <property type="entry name" value="PTS_IIB"/>
    <property type="match status" value="1"/>
</dbReference>
<gene>
    <name evidence="10" type="ORF">C1I64_00890</name>
</gene>
<dbReference type="InterPro" id="IPR013012">
    <property type="entry name" value="PTS_EIIB_3"/>
</dbReference>
<dbReference type="GO" id="GO:0016301">
    <property type="term" value="F:kinase activity"/>
    <property type="evidence" value="ECO:0007669"/>
    <property type="project" value="UniProtKB-KW"/>
</dbReference>
<dbReference type="InterPro" id="IPR003501">
    <property type="entry name" value="PTS_EIIB_2/3"/>
</dbReference>
<feature type="modified residue" description="Phosphocysteine; by EIIA" evidence="7">
    <location>
        <position position="56"/>
    </location>
</feature>
<name>A0A3T0SWT3_9MICO</name>
<dbReference type="InterPro" id="IPR051819">
    <property type="entry name" value="PTS_sugar-specific_EIIB"/>
</dbReference>
<feature type="domain" description="PTS EIIB type-3" evidence="9">
    <location>
        <begin position="49"/>
        <end position="154"/>
    </location>
</feature>
<dbReference type="PROSITE" id="PS51100">
    <property type="entry name" value="PTS_EIIB_TYPE_3"/>
    <property type="match status" value="1"/>
</dbReference>
<dbReference type="GO" id="GO:0008982">
    <property type="term" value="F:protein-N(PI)-phosphohistidine-sugar phosphotransferase activity"/>
    <property type="evidence" value="ECO:0007669"/>
    <property type="project" value="InterPro"/>
</dbReference>
<keyword evidence="6" id="KW-0418">Kinase</keyword>
<dbReference type="EMBL" id="CP028137">
    <property type="protein sequence ID" value="AZZ50755.1"/>
    <property type="molecule type" value="Genomic_DNA"/>
</dbReference>
<dbReference type="AlphaFoldDB" id="A0A3T0SWT3"/>
<evidence type="ECO:0000313" key="11">
    <source>
        <dbReference type="Proteomes" id="UP000285317"/>
    </source>
</evidence>
<feature type="region of interest" description="Disordered" evidence="8">
    <location>
        <begin position="1"/>
        <end position="42"/>
    </location>
</feature>
<dbReference type="InterPro" id="IPR036095">
    <property type="entry name" value="PTS_EIIB-like_sf"/>
</dbReference>
<evidence type="ECO:0000256" key="5">
    <source>
        <dbReference type="ARBA" id="ARBA00022683"/>
    </source>
</evidence>
<evidence type="ECO:0000256" key="2">
    <source>
        <dbReference type="ARBA" id="ARBA00022553"/>
    </source>
</evidence>